<evidence type="ECO:0000313" key="5">
    <source>
        <dbReference type="Proteomes" id="UP000276899"/>
    </source>
</evidence>
<dbReference type="SUPFAM" id="SSF53067">
    <property type="entry name" value="Actin-like ATPase domain"/>
    <property type="match status" value="2"/>
</dbReference>
<organism evidence="4 5">
    <name type="scientific">Actinomyces slackii</name>
    <dbReference type="NCBI Taxonomy" id="52774"/>
    <lineage>
        <taxon>Bacteria</taxon>
        <taxon>Bacillati</taxon>
        <taxon>Actinomycetota</taxon>
        <taxon>Actinomycetes</taxon>
        <taxon>Actinomycetales</taxon>
        <taxon>Actinomycetaceae</taxon>
        <taxon>Actinomyces</taxon>
    </lineage>
</organism>
<proteinExistence type="predicted"/>
<feature type="compositionally biased region" description="Acidic residues" evidence="1">
    <location>
        <begin position="359"/>
        <end position="381"/>
    </location>
</feature>
<reference evidence="4 5" key="1">
    <citation type="submission" date="2018-12" db="EMBL/GenBank/DDBJ databases">
        <authorList>
            <consortium name="Pathogen Informatics"/>
        </authorList>
    </citation>
    <scope>NUCLEOTIDE SEQUENCE [LARGE SCALE GENOMIC DNA]</scope>
    <source>
        <strain evidence="4 5">NCTC11923</strain>
    </source>
</reference>
<feature type="region of interest" description="Disordered" evidence="1">
    <location>
        <begin position="1124"/>
        <end position="1185"/>
    </location>
</feature>
<accession>A0A3S4SSS9</accession>
<evidence type="ECO:0000313" key="4">
    <source>
        <dbReference type="EMBL" id="VEG74191.1"/>
    </source>
</evidence>
<evidence type="ECO:0000256" key="1">
    <source>
        <dbReference type="SAM" id="MobiDB-lite"/>
    </source>
</evidence>
<dbReference type="CDD" id="cd24035">
    <property type="entry name" value="ASKHA_NBD_O66634-like_rpt2"/>
    <property type="match status" value="1"/>
</dbReference>
<gene>
    <name evidence="4" type="primary">hgdC</name>
    <name evidence="4" type="ORF">NCTC11923_00813</name>
</gene>
<feature type="domain" description="DUF2229" evidence="3">
    <location>
        <begin position="746"/>
        <end position="980"/>
    </location>
</feature>
<dbReference type="RefSeq" id="WP_051281157.1">
    <property type="nucleotide sequence ID" value="NZ_CBCRWE010000025.1"/>
</dbReference>
<dbReference type="PANTHER" id="PTHR32329">
    <property type="entry name" value="BIFUNCTIONAL PROTEIN [INCLUDES 2-HYDROXYACYL-COA DEHYDRATASE (N-TER) AND ITS ACTIVATOR DOMAIN (C_TERM)-RELATED"/>
    <property type="match status" value="1"/>
</dbReference>
<evidence type="ECO:0000259" key="2">
    <source>
        <dbReference type="Pfam" id="PF01869"/>
    </source>
</evidence>
<dbReference type="InterPro" id="IPR051805">
    <property type="entry name" value="Dehydratase_Activator_Redct"/>
</dbReference>
<dbReference type="CDD" id="cd24034">
    <property type="entry name" value="ASKHA_NBD_O66634-like_rpt1"/>
    <property type="match status" value="1"/>
</dbReference>
<dbReference type="InterPro" id="IPR002731">
    <property type="entry name" value="ATPase_BadF"/>
</dbReference>
<feature type="compositionally biased region" description="Basic and acidic residues" evidence="1">
    <location>
        <begin position="1124"/>
        <end position="1136"/>
    </location>
</feature>
<keyword evidence="5" id="KW-1185">Reference proteome</keyword>
<feature type="compositionally biased region" description="Low complexity" evidence="1">
    <location>
        <begin position="1160"/>
        <end position="1172"/>
    </location>
</feature>
<dbReference type="EMBL" id="LR134363">
    <property type="protein sequence ID" value="VEG74191.1"/>
    <property type="molecule type" value="Genomic_DNA"/>
</dbReference>
<feature type="domain" description="ATPase BadF/BadG/BcrA/BcrD type" evidence="2">
    <location>
        <begin position="395"/>
        <end position="649"/>
    </location>
</feature>
<protein>
    <submittedName>
        <fullName evidence="4">2-hydroxyglutaryl-CoA dehydratase component A</fullName>
    </submittedName>
</protein>
<dbReference type="Gene3D" id="3.30.420.40">
    <property type="match status" value="4"/>
</dbReference>
<dbReference type="InterPro" id="IPR043129">
    <property type="entry name" value="ATPase_NBD"/>
</dbReference>
<dbReference type="Proteomes" id="UP000276899">
    <property type="component" value="Chromosome"/>
</dbReference>
<evidence type="ECO:0000259" key="3">
    <source>
        <dbReference type="Pfam" id="PF09989"/>
    </source>
</evidence>
<name>A0A3S4SSS9_9ACTO</name>
<dbReference type="Pfam" id="PF01869">
    <property type="entry name" value="BcrAD_BadFG"/>
    <property type="match status" value="2"/>
</dbReference>
<feature type="domain" description="ATPase BadF/BadG/BcrA/BcrD type" evidence="2">
    <location>
        <begin position="25"/>
        <end position="281"/>
    </location>
</feature>
<dbReference type="KEGG" id="asla:NCTC11923_00813"/>
<feature type="region of interest" description="Disordered" evidence="1">
    <location>
        <begin position="332"/>
        <end position="385"/>
    </location>
</feature>
<feature type="region of interest" description="Disordered" evidence="1">
    <location>
        <begin position="1615"/>
        <end position="1644"/>
    </location>
</feature>
<dbReference type="PANTHER" id="PTHR32329:SF4">
    <property type="entry name" value="ACTIVATOR OF 2-HYDROXYACYL-COA DEHYDRATASE"/>
    <property type="match status" value="1"/>
</dbReference>
<feature type="compositionally biased region" description="Low complexity" evidence="1">
    <location>
        <begin position="1615"/>
        <end position="1625"/>
    </location>
</feature>
<sequence length="1644" mass="176994">MSASIPLDRPADDLIRAQTTGPVRLGLDIGSTTVKLVLLPQPTPEQPEPEPLISEYRRHHADVRGEVTRLLGDAAEAYPGLTVRGAVTGSAGLSLATLMGLPFVQEVIAETQAVRERNPLTDVIIELGGEDAKITYLHPTPEQRMNGTCAGGTGAFIDQMAQLLHTDAAGLDDLASRHTTLYPIASRCGVFAKSDLQPLINQGAEPTDLAASVLAAVVTQTIAGLACGRPIRGHVMFLGGPLHFLPQLRAAFQRALGEQADSFTCPLDAQLYVALGAAMLASGEPVTLEELSTRLATRKALDLGTSRMRPLFADDAELEAFRARHARAHVERAHWPAPGQEPADGASGGSPEVRTCDVEPAEAEPAEAEPAEAEPAEAEPAEAERADVATGDCFLGIDAGSTTIKAVVLDEQDRIVWEHYASNDGDPVTAAVEILRRIHREMPAGARIVRSCVTGYGESLVKAALHIDQGVVETMAHYRAAARLNPGVTSVIDIGGQDMKYLRIKDGVIDSISVNEACSAGCGSFLQTFAQSMGLGIADFSARALRAPAPVDLGSRCTVFMNSSVKQAQKEAAGVGEISAGLSYSVVRNALYKVIKLKDADELGERVSVQGGTFLNDAVLRAFELLTGREVVRPDIAGLMGCFGAALTARQTYEGRPSELMTMGELSRFSLTTQASTCKLCQNHCQLTITTFNDGQRHISGNRCERGATQERRATKSELPNLYDYKYKRAFSYRRLRESAATRGDIGIPRVLGMYENYPLWFTILTSLGFRVIISGRSNHELFESGMDSIPSENVCYPAKLAHGHIESLLAKGVRTIWFPCVFFERELVEGADDHYNCPIVATYPEVIRTNMEGVSRAMEGMEGQEPDARAGDGGARLLAPFLNLADPATLARRLVEVLADWRVTLPEARRAVAAGLAEDAAFKADVRAEGRRALEWMEANGRKGIVLAGRPYHIDPEINHGVPDVINTLGLAVLSEDSILPEPASEADDGADRAASAGALSRAVASLRRRDRSPEDWSDVTAEGLPAPRGVAAPEVAPRLRVRDQWAYHSRLYRAAEIVVGREDLELVQLNSFGCGVDAVTTDQVQEILESAGGVYTSLKIDEVSNLGAATIRLRSLAAASQARRDRGQEAHEIDTTLTETPEQGPRRPTKRPAAQPDGPAAASRAPAERAVGARELPAATTPAFTEEMRSTHTILMPQMSPVHFRPLAPLMRRLGYRVELLESATKADLEVGLRYVNNDACFPAIMVIGQLIAAFTEGGHDPESCVVAISQTGGICRATNYAAMLRKGLREAGYPQVPVVAISLQGLETNPGFELTPAMGLGLLQGVIIGDTLNTCTLRVRPYEAVPGSTQALVERWDAIIAEFFEHRGRSATWGGRLGYRRLLREMVREFDELPLSDSPRRPRVGVVGEVLVKYQPDANNHVIDVIEAEGCEAVVPGLLAFLLSGLATAQWEADAYGIGAGSLRKKKAAMWLIEQLQAPARRALAATGKFDAEAPIGELARKASSILSLGNQAGEGWLLTAEMIELIEHGTPNIVCCQPFACLPNHVVGKGMFRQLRRHYPQANIVAIDYDPGASEVNQLNRIKLMISTAHMTHQQARSAQEADSRETFRALLADLGPAPDATPVSPDVAGETAPALTPRP</sequence>
<dbReference type="InterPro" id="IPR018709">
    <property type="entry name" value="CoA_activase_DUF2229"/>
</dbReference>
<dbReference type="Pfam" id="PF09989">
    <property type="entry name" value="DUF2229"/>
    <property type="match status" value="1"/>
</dbReference>